<evidence type="ECO:0000313" key="1">
    <source>
        <dbReference type="EMBL" id="QKV18713.1"/>
    </source>
</evidence>
<sequence length="212" mass="22219">MPTTYPVAFPDIAGAVMRPARFRLSDTVSMLLTNSGVTSHARVATPVWTLSLGVDFETVQAEEDFDRFIQSVRDALGSVIVGQYGVFCRPRNHSSGMPNASAADTTGLVASTEGLTVDIVDVDPNLSLAEADLVGFEKDGARGLGILQEASPPGSSSRTLTLRPAPRGPAFAAGATVRFVDPKLKMRIAAASYSPATGYFGSASLDLVEVAI</sequence>
<dbReference type="Proteomes" id="UP000509367">
    <property type="component" value="Chromosome"/>
</dbReference>
<keyword evidence="2" id="KW-1185">Reference proteome</keyword>
<organism evidence="1 2">
    <name type="scientific">Oricola thermophila</name>
    <dbReference type="NCBI Taxonomy" id="2742145"/>
    <lineage>
        <taxon>Bacteria</taxon>
        <taxon>Pseudomonadati</taxon>
        <taxon>Pseudomonadota</taxon>
        <taxon>Alphaproteobacteria</taxon>
        <taxon>Hyphomicrobiales</taxon>
        <taxon>Ahrensiaceae</taxon>
        <taxon>Oricola</taxon>
    </lineage>
</organism>
<evidence type="ECO:0000313" key="2">
    <source>
        <dbReference type="Proteomes" id="UP000509367"/>
    </source>
</evidence>
<gene>
    <name evidence="1" type="ORF">HTY61_09755</name>
</gene>
<dbReference type="KEGG" id="orm:HTY61_09755"/>
<accession>A0A6N1VDV1</accession>
<reference evidence="1 2" key="1">
    <citation type="submission" date="2020-06" db="EMBL/GenBank/DDBJ databases">
        <title>Oricola thermophila sp. nov. isolated from a tidal sediments.</title>
        <authorList>
            <person name="Kwon K.K."/>
            <person name="Yang S.-H."/>
            <person name="Park M.-J."/>
        </authorList>
    </citation>
    <scope>NUCLEOTIDE SEQUENCE [LARGE SCALE GENOMIC DNA]</scope>
    <source>
        <strain evidence="1 2">MEBiC13590</strain>
    </source>
</reference>
<proteinExistence type="predicted"/>
<dbReference type="RefSeq" id="WP_175276606.1">
    <property type="nucleotide sequence ID" value="NZ_CP054836.1"/>
</dbReference>
<protein>
    <submittedName>
        <fullName evidence="1">Uncharacterized protein</fullName>
    </submittedName>
</protein>
<dbReference type="EMBL" id="CP054836">
    <property type="protein sequence ID" value="QKV18713.1"/>
    <property type="molecule type" value="Genomic_DNA"/>
</dbReference>
<name>A0A6N1VDV1_9HYPH</name>
<dbReference type="AlphaFoldDB" id="A0A6N1VDV1"/>